<dbReference type="SUPFAM" id="SSF55073">
    <property type="entry name" value="Nucleotide cyclase"/>
    <property type="match status" value="1"/>
</dbReference>
<name>A0ABX2YI01_9BACT</name>
<dbReference type="PANTHER" id="PTHR45138:SF9">
    <property type="entry name" value="DIGUANYLATE CYCLASE DGCM-RELATED"/>
    <property type="match status" value="1"/>
</dbReference>
<proteinExistence type="predicted"/>
<evidence type="ECO:0000256" key="1">
    <source>
        <dbReference type="ARBA" id="ARBA00012528"/>
    </source>
</evidence>
<dbReference type="Proteomes" id="UP000093159">
    <property type="component" value="Unassembled WGS sequence"/>
</dbReference>
<gene>
    <name evidence="5" type="primary">adrA</name>
    <name evidence="5" type="ORF">AAX28_01530</name>
</gene>
<evidence type="ECO:0000256" key="2">
    <source>
        <dbReference type="ARBA" id="ARBA00034247"/>
    </source>
</evidence>
<dbReference type="Gene3D" id="3.30.70.270">
    <property type="match status" value="1"/>
</dbReference>
<dbReference type="SUPFAM" id="SSF158472">
    <property type="entry name" value="HAMP domain-like"/>
    <property type="match status" value="1"/>
</dbReference>
<reference evidence="5 6" key="1">
    <citation type="submission" date="2015-05" db="EMBL/GenBank/DDBJ databases">
        <authorList>
            <person name="Rovetto F."/>
            <person name="Cocolin L."/>
            <person name="Illeghems K."/>
            <person name="Van Nieuwerburgh F."/>
            <person name="Houf K."/>
        </authorList>
    </citation>
    <scope>NUCLEOTIDE SEQUENCE [LARGE SCALE GENOMIC DNA]</scope>
    <source>
        <strain evidence="5 6">117434</strain>
    </source>
</reference>
<feature type="transmembrane region" description="Helical" evidence="3">
    <location>
        <begin position="212"/>
        <end position="233"/>
    </location>
</feature>
<evidence type="ECO:0000256" key="3">
    <source>
        <dbReference type="SAM" id="Phobius"/>
    </source>
</evidence>
<dbReference type="PANTHER" id="PTHR45138">
    <property type="entry name" value="REGULATORY COMPONENTS OF SENSORY TRANSDUCTION SYSTEM"/>
    <property type="match status" value="1"/>
</dbReference>
<dbReference type="InterPro" id="IPR043128">
    <property type="entry name" value="Rev_trsase/Diguanyl_cyclase"/>
</dbReference>
<keyword evidence="5" id="KW-0548">Nucleotidyltransferase</keyword>
<dbReference type="CDD" id="cd06225">
    <property type="entry name" value="HAMP"/>
    <property type="match status" value="1"/>
</dbReference>
<protein>
    <recommendedName>
        <fullName evidence="1">diguanylate cyclase</fullName>
        <ecNumber evidence="1">2.7.7.65</ecNumber>
    </recommendedName>
</protein>
<dbReference type="InterPro" id="IPR029787">
    <property type="entry name" value="Nucleotide_cyclase"/>
</dbReference>
<dbReference type="GO" id="GO:0052621">
    <property type="term" value="F:diguanylate cyclase activity"/>
    <property type="evidence" value="ECO:0007669"/>
    <property type="project" value="UniProtKB-EC"/>
</dbReference>
<evidence type="ECO:0000259" key="4">
    <source>
        <dbReference type="PROSITE" id="PS50887"/>
    </source>
</evidence>
<dbReference type="CDD" id="cd01949">
    <property type="entry name" value="GGDEF"/>
    <property type="match status" value="1"/>
</dbReference>
<dbReference type="Gene3D" id="3.30.450.20">
    <property type="entry name" value="PAS domain"/>
    <property type="match status" value="1"/>
</dbReference>
<keyword evidence="6" id="KW-1185">Reference proteome</keyword>
<keyword evidence="5" id="KW-0808">Transferase</keyword>
<comment type="catalytic activity">
    <reaction evidence="2">
        <text>2 GTP = 3',3'-c-di-GMP + 2 diphosphate</text>
        <dbReference type="Rhea" id="RHEA:24898"/>
        <dbReference type="ChEBI" id="CHEBI:33019"/>
        <dbReference type="ChEBI" id="CHEBI:37565"/>
        <dbReference type="ChEBI" id="CHEBI:58805"/>
        <dbReference type="EC" id="2.7.7.65"/>
    </reaction>
</comment>
<dbReference type="Gene3D" id="6.10.340.10">
    <property type="match status" value="1"/>
</dbReference>
<comment type="caution">
    <text evidence="5">The sequence shown here is derived from an EMBL/GenBank/DDBJ whole genome shotgun (WGS) entry which is preliminary data.</text>
</comment>
<dbReference type="SMART" id="SM00267">
    <property type="entry name" value="GGDEF"/>
    <property type="match status" value="1"/>
</dbReference>
<dbReference type="InterPro" id="IPR000160">
    <property type="entry name" value="GGDEF_dom"/>
</dbReference>
<dbReference type="EC" id="2.7.7.65" evidence="1"/>
<dbReference type="Pfam" id="PF00990">
    <property type="entry name" value="GGDEF"/>
    <property type="match status" value="1"/>
</dbReference>
<accession>A0ABX2YI01</accession>
<dbReference type="NCBIfam" id="TIGR00254">
    <property type="entry name" value="GGDEF"/>
    <property type="match status" value="1"/>
</dbReference>
<keyword evidence="3" id="KW-0472">Membrane</keyword>
<organism evidence="5 6">
    <name type="scientific">Arcobacter porcinus</name>
    <dbReference type="NCBI Taxonomy" id="1935204"/>
    <lineage>
        <taxon>Bacteria</taxon>
        <taxon>Pseudomonadati</taxon>
        <taxon>Campylobacterota</taxon>
        <taxon>Epsilonproteobacteria</taxon>
        <taxon>Campylobacterales</taxon>
        <taxon>Arcobacteraceae</taxon>
        <taxon>Arcobacter</taxon>
    </lineage>
</organism>
<keyword evidence="3" id="KW-0812">Transmembrane</keyword>
<evidence type="ECO:0000313" key="6">
    <source>
        <dbReference type="Proteomes" id="UP000093159"/>
    </source>
</evidence>
<dbReference type="EMBL" id="LDIR01000002">
    <property type="protein sequence ID" value="OCL91784.1"/>
    <property type="molecule type" value="Genomic_DNA"/>
</dbReference>
<feature type="domain" description="GGDEF" evidence="4">
    <location>
        <begin position="341"/>
        <end position="472"/>
    </location>
</feature>
<dbReference type="InterPro" id="IPR050469">
    <property type="entry name" value="Diguanylate_Cyclase"/>
</dbReference>
<evidence type="ECO:0000313" key="5">
    <source>
        <dbReference type="EMBL" id="OCL91784.1"/>
    </source>
</evidence>
<dbReference type="RefSeq" id="WP_165596103.1">
    <property type="nucleotide sequence ID" value="NZ_LCUI01000001.1"/>
</dbReference>
<dbReference type="PROSITE" id="PS50887">
    <property type="entry name" value="GGDEF"/>
    <property type="match status" value="1"/>
</dbReference>
<sequence length="474" mass="55304">MQFIHYLKIINLDIHKDLGNYFKAKQNDKWLKLEDVNNSLNSIQFTFYDENLNETSKRTSFNDYSAEKRPWYENALKNDEVSKTYPYEFLNAKAIGITYSKKSYDNKSIVSLDLLVHNYLDTLKTHIDLNSMELFLLEPSKRVLSYLSKDPKIFQEILNNDLVLDDYKRAKVIENNGKKYILRIINLDNYNNGYLALLGDYNKITEPYNKEALWLLSVFLFVNILTIPIILYLSRMIVRPIYSLVEQSNKIKSKDFNILHIDSNINEINLLSNSFTSMSKSIYEHQTSLEEKILQRTEELHLKNIELEKLSITDKLTSLYNRAKLDTALKQEFDRAKRYNEVFSLILIDLDFFKSVNDTYGHQIGDDVLRESAQVFKSCIRETDILERWGGEEFLIICPNSSSENAMVIAEKLNESIKKYNFTTYPKPITISLGISSFNHNISKAEDLLSFADIALYEAKKKGRDKAIIYNSIK</sequence>
<keyword evidence="3" id="KW-1133">Transmembrane helix</keyword>